<protein>
    <submittedName>
        <fullName evidence="1">Uncharacterized protein</fullName>
    </submittedName>
</protein>
<dbReference type="EMBL" id="MU005968">
    <property type="protein sequence ID" value="KAF2862025.1"/>
    <property type="molecule type" value="Genomic_DNA"/>
</dbReference>
<accession>A0A6A7C4Z0</accession>
<proteinExistence type="predicted"/>
<evidence type="ECO:0000313" key="1">
    <source>
        <dbReference type="EMBL" id="KAF2862025.1"/>
    </source>
</evidence>
<gene>
    <name evidence="1" type="ORF">K470DRAFT_256280</name>
</gene>
<organism evidence="1 2">
    <name type="scientific">Piedraia hortae CBS 480.64</name>
    <dbReference type="NCBI Taxonomy" id="1314780"/>
    <lineage>
        <taxon>Eukaryota</taxon>
        <taxon>Fungi</taxon>
        <taxon>Dikarya</taxon>
        <taxon>Ascomycota</taxon>
        <taxon>Pezizomycotina</taxon>
        <taxon>Dothideomycetes</taxon>
        <taxon>Dothideomycetidae</taxon>
        <taxon>Capnodiales</taxon>
        <taxon>Piedraiaceae</taxon>
        <taxon>Piedraia</taxon>
    </lineage>
</organism>
<name>A0A6A7C4Z0_9PEZI</name>
<keyword evidence="2" id="KW-1185">Reference proteome</keyword>
<reference evidence="1" key="1">
    <citation type="journal article" date="2020" name="Stud. Mycol.">
        <title>101 Dothideomycetes genomes: a test case for predicting lifestyles and emergence of pathogens.</title>
        <authorList>
            <person name="Haridas S."/>
            <person name="Albert R."/>
            <person name="Binder M."/>
            <person name="Bloem J."/>
            <person name="Labutti K."/>
            <person name="Salamov A."/>
            <person name="Andreopoulos B."/>
            <person name="Baker S."/>
            <person name="Barry K."/>
            <person name="Bills G."/>
            <person name="Bluhm B."/>
            <person name="Cannon C."/>
            <person name="Castanera R."/>
            <person name="Culley D."/>
            <person name="Daum C."/>
            <person name="Ezra D."/>
            <person name="Gonzalez J."/>
            <person name="Henrissat B."/>
            <person name="Kuo A."/>
            <person name="Liang C."/>
            <person name="Lipzen A."/>
            <person name="Lutzoni F."/>
            <person name="Magnuson J."/>
            <person name="Mondo S."/>
            <person name="Nolan M."/>
            <person name="Ohm R."/>
            <person name="Pangilinan J."/>
            <person name="Park H.-J."/>
            <person name="Ramirez L."/>
            <person name="Alfaro M."/>
            <person name="Sun H."/>
            <person name="Tritt A."/>
            <person name="Yoshinaga Y."/>
            <person name="Zwiers L.-H."/>
            <person name="Turgeon B."/>
            <person name="Goodwin S."/>
            <person name="Spatafora J."/>
            <person name="Crous P."/>
            <person name="Grigoriev I."/>
        </authorList>
    </citation>
    <scope>NUCLEOTIDE SEQUENCE</scope>
    <source>
        <strain evidence="1">CBS 480.64</strain>
    </source>
</reference>
<dbReference type="AlphaFoldDB" id="A0A6A7C4Z0"/>
<dbReference type="Proteomes" id="UP000799421">
    <property type="component" value="Unassembled WGS sequence"/>
</dbReference>
<evidence type="ECO:0000313" key="2">
    <source>
        <dbReference type="Proteomes" id="UP000799421"/>
    </source>
</evidence>
<sequence>MYGRHWHSYEPKRKPCVKNRSWSPYIDLEGQNRPTIPETSDFWYPGAYLLALWVNLRDSGSNLGTGYSN</sequence>